<dbReference type="InterPro" id="IPR001680">
    <property type="entry name" value="WD40_rpt"/>
</dbReference>
<evidence type="ECO:0000313" key="2">
    <source>
        <dbReference type="EMBL" id="MFC1440382.1"/>
    </source>
</evidence>
<dbReference type="RefSeq" id="WP_380565887.1">
    <property type="nucleotide sequence ID" value="NZ_JBEUKS010000006.1"/>
</dbReference>
<feature type="repeat" description="WD" evidence="1">
    <location>
        <begin position="489"/>
        <end position="512"/>
    </location>
</feature>
<dbReference type="PROSITE" id="PS50082">
    <property type="entry name" value="WD_REPEATS_2"/>
    <property type="match status" value="1"/>
</dbReference>
<sequence>MTQPPRVADWPALEGPSALLAPALLDWASRTDPACPRVCLVTGGRGSGKSHLLAWLLAGSHQHPATTVHATVPAQGHIAVTMAWEIGRQLGYGPTGPGELLARVEADPRPLRMIVPDLHLSGRGSGDLPSATPQAVVTDLLGPLLSLPGVRAAIEVDRTELLPPEFQPLVLALPPGGPPFRRRAFASASAAASTAAVPQDEALPAPGADWQAASATARETALDLALRQGAASRLLMDPGYLAYGSPVAITAALADTRIAVPRSLRTVWASAGPALSSTELLDPERVAVLHTAAVAVDPRLAEFLRPRAEQHSWTARWSRPGLRTAGLALVEGAPSEGALLAADLIGRLHRHDRADGSLTGRIATEPSLRPVHIAAVDPDHLLTLDSTGQLRLVPVSETGSAGAQDPAPAGLHSFVQEHNASVLARRNPPVTAVAADRGTVVIADAGGSFHLWPASSRTAAGVRSHRPHQVPVTALSCLALPEVRDGLCLVFTGAGDGTVRLWDSASGRSMPEPIERRNALPTALASVNTPTGPVLAVAWSDRRLHLWRPTEGRMTPVPLVQHTDALALTPTGLLICGGNQGTVALELDLDAL</sequence>
<comment type="caution">
    <text evidence="2">The sequence shown here is derived from an EMBL/GenBank/DDBJ whole genome shotgun (WGS) entry which is preliminary data.</text>
</comment>
<dbReference type="Gene3D" id="2.130.10.10">
    <property type="entry name" value="YVTN repeat-like/Quinoprotein amine dehydrogenase"/>
    <property type="match status" value="1"/>
</dbReference>
<evidence type="ECO:0008006" key="4">
    <source>
        <dbReference type="Google" id="ProtNLM"/>
    </source>
</evidence>
<dbReference type="EMBL" id="JBEUKS010000006">
    <property type="protein sequence ID" value="MFC1440382.1"/>
    <property type="molecule type" value="Genomic_DNA"/>
</dbReference>
<gene>
    <name evidence="2" type="ORF">ABUW04_19185</name>
</gene>
<dbReference type="Proteomes" id="UP001592581">
    <property type="component" value="Unassembled WGS sequence"/>
</dbReference>
<organism evidence="2 3">
    <name type="scientific">Streptacidiphilus jeojiensis</name>
    <dbReference type="NCBI Taxonomy" id="3229225"/>
    <lineage>
        <taxon>Bacteria</taxon>
        <taxon>Bacillati</taxon>
        <taxon>Actinomycetota</taxon>
        <taxon>Actinomycetes</taxon>
        <taxon>Kitasatosporales</taxon>
        <taxon>Streptomycetaceae</taxon>
        <taxon>Streptacidiphilus</taxon>
    </lineage>
</organism>
<name>A0ABV6XQ23_9ACTN</name>
<evidence type="ECO:0000313" key="3">
    <source>
        <dbReference type="Proteomes" id="UP001592581"/>
    </source>
</evidence>
<keyword evidence="3" id="KW-1185">Reference proteome</keyword>
<proteinExistence type="predicted"/>
<dbReference type="SUPFAM" id="SSF50998">
    <property type="entry name" value="Quinoprotein alcohol dehydrogenase-like"/>
    <property type="match status" value="1"/>
</dbReference>
<accession>A0ABV6XQ23</accession>
<dbReference type="InterPro" id="IPR011047">
    <property type="entry name" value="Quinoprotein_ADH-like_sf"/>
</dbReference>
<keyword evidence="1" id="KW-0853">WD repeat</keyword>
<dbReference type="InterPro" id="IPR015943">
    <property type="entry name" value="WD40/YVTN_repeat-like_dom_sf"/>
</dbReference>
<reference evidence="2 3" key="1">
    <citation type="submission" date="2024-06" db="EMBL/GenBank/DDBJ databases">
        <authorList>
            <person name="Lee S.D."/>
        </authorList>
    </citation>
    <scope>NUCLEOTIDE SEQUENCE [LARGE SCALE GENOMIC DNA]</scope>
    <source>
        <strain evidence="2 3">N1-10</strain>
    </source>
</reference>
<protein>
    <recommendedName>
        <fullName evidence="4">WD40 repeat protein</fullName>
    </recommendedName>
</protein>
<evidence type="ECO:0000256" key="1">
    <source>
        <dbReference type="PROSITE-ProRule" id="PRU00221"/>
    </source>
</evidence>